<reference evidence="3 5" key="1">
    <citation type="journal article" date="2015" name="Proc. Natl. Acad. Sci. U.S.A.">
        <title>Genomic and proteomic characterization of "Candidatus Nitrosopelagicus brevis": An ammonia-oxidizing archaeon from the open ocean.</title>
        <authorList>
            <person name="Santoro A.E."/>
            <person name="Dupont C.L."/>
            <person name="Richter R.A."/>
            <person name="Craig M.T."/>
            <person name="Carini P."/>
            <person name="McIlvin M.R."/>
            <person name="Yang Y."/>
            <person name="Orsi W.D."/>
            <person name="Moran D.M."/>
            <person name="Saito M.A."/>
        </authorList>
    </citation>
    <scope>NUCLEOTIDE SEQUENCE [LARGE SCALE GENOMIC DNA]</scope>
    <source>
        <strain evidence="3">CN25</strain>
        <strain evidence="5">V2</strain>
    </source>
</reference>
<reference evidence="4" key="2">
    <citation type="submission" date="2016-05" db="EMBL/GenBank/DDBJ databases">
        <authorList>
            <person name="Lavstsen T."/>
            <person name="Jespersen J.S."/>
        </authorList>
    </citation>
    <scope>NUCLEOTIDE SEQUENCE [LARGE SCALE GENOMIC DNA]</scope>
    <source>
        <strain evidence="4">U25</strain>
    </source>
</reference>
<dbReference type="Proteomes" id="UP000241022">
    <property type="component" value="Unassembled WGS sequence"/>
</dbReference>
<dbReference type="HOGENOM" id="CLU_007383_1_7_2"/>
<dbReference type="GO" id="GO:0016853">
    <property type="term" value="F:isomerase activity"/>
    <property type="evidence" value="ECO:0007669"/>
    <property type="project" value="UniProtKB-KW"/>
</dbReference>
<keyword evidence="6" id="KW-1185">Reference proteome</keyword>
<evidence type="ECO:0000313" key="4">
    <source>
        <dbReference type="EMBL" id="PTL87392.1"/>
    </source>
</evidence>
<dbReference type="InterPro" id="IPR001509">
    <property type="entry name" value="Epimerase_deHydtase"/>
</dbReference>
<accession>A0A0A7V8D8</accession>
<sequence>MKYVVTGGAGFVGSYLVKLLVRKGHQVIVIDNLHKGKKDNLESVLSKIQFEEIDIRDYASLEKILSNIDGVFHQAALTVVQDSFDRPEEYHDVNVIGTENIFRLAKKNNFKVVYASSSSVYGHKETMPINEDSERNPINPYGQTKLDDEFLFEKYSKMGAKIIGLRYFNIFGKGQTLEYAGVITKFIDRINQKQPPIIFGDGTQIRDFIYVEDVVMMNLLCMESHKTELLVNVGTGDAISILELAKMMIDVSGLEMQPIFDAPLEGDIKMSQADNKLAVKSFNWKPKKDLRKWLTEIL</sequence>
<dbReference type="OrthoDB" id="4907at2157"/>
<protein>
    <submittedName>
        <fullName evidence="3">3-beta hydroxysteroid dehydrogenase/isomerase family protein</fullName>
    </submittedName>
    <submittedName>
        <fullName evidence="4">NAD-dependent epimerase</fullName>
    </submittedName>
</protein>
<dbReference type="Gene3D" id="3.90.25.10">
    <property type="entry name" value="UDP-galactose 4-epimerase, domain 1"/>
    <property type="match status" value="1"/>
</dbReference>
<organism evidence="3 5">
    <name type="scientific">Candidatus Nitrosopelagicus brevis</name>
    <dbReference type="NCBI Taxonomy" id="1410606"/>
    <lineage>
        <taxon>Archaea</taxon>
        <taxon>Nitrososphaerota</taxon>
    </lineage>
</organism>
<dbReference type="Pfam" id="PF01370">
    <property type="entry name" value="Epimerase"/>
    <property type="match status" value="1"/>
</dbReference>
<dbReference type="KEGG" id="nbv:T478_0133"/>
<dbReference type="AlphaFoldDB" id="A0A0A7V8D8"/>
<evidence type="ECO:0000313" key="5">
    <source>
        <dbReference type="Proteomes" id="UP000030944"/>
    </source>
</evidence>
<dbReference type="Gene3D" id="3.40.50.720">
    <property type="entry name" value="NAD(P)-binding Rossmann-like Domain"/>
    <property type="match status" value="1"/>
</dbReference>
<evidence type="ECO:0000259" key="2">
    <source>
        <dbReference type="Pfam" id="PF01370"/>
    </source>
</evidence>
<comment type="similarity">
    <text evidence="1">Belongs to the NAD(P)-dependent epimerase/dehydratase family.</text>
</comment>
<dbReference type="PANTHER" id="PTHR43725">
    <property type="entry name" value="UDP-GLUCOSE 4-EPIMERASE"/>
    <property type="match status" value="1"/>
</dbReference>
<reference evidence="6" key="3">
    <citation type="submission" date="2016-05" db="EMBL/GenBank/DDBJ databases">
        <authorList>
            <person name="Dupont C."/>
            <person name="Santoro A."/>
        </authorList>
    </citation>
    <scope>NUCLEOTIDE SEQUENCE [LARGE SCALE GENOMIC DNA]</scope>
    <source>
        <strain evidence="6">U25</strain>
    </source>
</reference>
<gene>
    <name evidence="4" type="ORF">A7X95_05730</name>
    <name evidence="3" type="ORF">T478_0133</name>
</gene>
<name>A0A0A7V8D8_9ARCH</name>
<dbReference type="EMBL" id="LXWN01000002">
    <property type="protein sequence ID" value="PTL87392.1"/>
    <property type="molecule type" value="Genomic_DNA"/>
</dbReference>
<dbReference type="RefSeq" id="WP_048104385.1">
    <property type="nucleotide sequence ID" value="NZ_CP007026.1"/>
</dbReference>
<dbReference type="PANTHER" id="PTHR43725:SF53">
    <property type="entry name" value="UDP-ARABINOSE 4-EPIMERASE 1"/>
    <property type="match status" value="1"/>
</dbReference>
<dbReference type="SUPFAM" id="SSF51735">
    <property type="entry name" value="NAD(P)-binding Rossmann-fold domains"/>
    <property type="match status" value="1"/>
</dbReference>
<feature type="domain" description="NAD-dependent epimerase/dehydratase" evidence="2">
    <location>
        <begin position="4"/>
        <end position="234"/>
    </location>
</feature>
<dbReference type="GeneID" id="24816031"/>
<evidence type="ECO:0000256" key="1">
    <source>
        <dbReference type="ARBA" id="ARBA00007637"/>
    </source>
</evidence>
<keyword evidence="3" id="KW-0413">Isomerase</keyword>
<dbReference type="EMBL" id="CP007026">
    <property type="protein sequence ID" value="AJA92930.1"/>
    <property type="molecule type" value="Genomic_DNA"/>
</dbReference>
<dbReference type="STRING" id="1410606.T478_0133"/>
<dbReference type="Proteomes" id="UP000030944">
    <property type="component" value="Chromosome"/>
</dbReference>
<evidence type="ECO:0000313" key="6">
    <source>
        <dbReference type="Proteomes" id="UP000241022"/>
    </source>
</evidence>
<proteinExistence type="inferred from homology"/>
<dbReference type="InterPro" id="IPR036291">
    <property type="entry name" value="NAD(P)-bd_dom_sf"/>
</dbReference>
<evidence type="ECO:0000313" key="3">
    <source>
        <dbReference type="EMBL" id="AJA92930.1"/>
    </source>
</evidence>
<reference evidence="4 6" key="4">
    <citation type="submission" date="2018-04" db="EMBL/GenBank/DDBJ databases">
        <title>Transcriptomics of ammonia oxidizing archaea.</title>
        <authorList>
            <person name="Carini P."/>
        </authorList>
    </citation>
    <scope>NUCLEOTIDE SEQUENCE [LARGE SCALE GENOMIC DNA]</scope>
    <source>
        <strain evidence="4 6">U25</strain>
    </source>
</reference>